<name>A0A017RS76_9CLOT</name>
<dbReference type="PANTHER" id="PTHR43471:SF3">
    <property type="entry name" value="ABC TRANSPORTER PERMEASE PROTEIN NATB"/>
    <property type="match status" value="1"/>
</dbReference>
<dbReference type="GO" id="GO:0016020">
    <property type="term" value="C:membrane"/>
    <property type="evidence" value="ECO:0007669"/>
    <property type="project" value="UniProtKB-SubCell"/>
</dbReference>
<comment type="subcellular location">
    <subcellularLocation>
        <location evidence="1">Membrane</location>
        <topology evidence="1">Multi-pass membrane protein</topology>
    </subcellularLocation>
</comment>
<dbReference type="Proteomes" id="UP000019681">
    <property type="component" value="Unassembled WGS sequence"/>
</dbReference>
<dbReference type="Pfam" id="PF12698">
    <property type="entry name" value="ABC2_membrane_3"/>
    <property type="match status" value="1"/>
</dbReference>
<evidence type="ECO:0000313" key="7">
    <source>
        <dbReference type="EMBL" id="EYE87588.1"/>
    </source>
</evidence>
<proteinExistence type="predicted"/>
<dbReference type="InterPro" id="IPR013525">
    <property type="entry name" value="ABC2_TM"/>
</dbReference>
<feature type="transmembrane region" description="Helical" evidence="5">
    <location>
        <begin position="182"/>
        <end position="205"/>
    </location>
</feature>
<organism evidence="7 8">
    <name type="scientific">Fervidicella metallireducens AeB</name>
    <dbReference type="NCBI Taxonomy" id="1403537"/>
    <lineage>
        <taxon>Bacteria</taxon>
        <taxon>Bacillati</taxon>
        <taxon>Bacillota</taxon>
        <taxon>Clostridia</taxon>
        <taxon>Eubacteriales</taxon>
        <taxon>Clostridiaceae</taxon>
        <taxon>Fervidicella</taxon>
    </lineage>
</organism>
<dbReference type="GO" id="GO:0140359">
    <property type="term" value="F:ABC-type transporter activity"/>
    <property type="evidence" value="ECO:0007669"/>
    <property type="project" value="InterPro"/>
</dbReference>
<evidence type="ECO:0000256" key="2">
    <source>
        <dbReference type="ARBA" id="ARBA00022692"/>
    </source>
</evidence>
<feature type="domain" description="ABC-2 type transporter transmembrane" evidence="6">
    <location>
        <begin position="21"/>
        <end position="378"/>
    </location>
</feature>
<dbReference type="AlphaFoldDB" id="A0A017RS76"/>
<feature type="transmembrane region" description="Helical" evidence="5">
    <location>
        <begin position="366"/>
        <end position="385"/>
    </location>
</feature>
<sequence>MDLRGTAIVFKKEIRDLFRDKKTLITSIIIPLVIFPIMFGLMGRGIDSSTKKVTENLKISVRDEGKSSFYEFIKTVPNINIMDSEDLKKDVQDGKIYLGVIIPADFDKVIADGKSADLRIIYDDASQSSSMAQEMIQSIVDEYSKEIVKSRLASRGMDVSILEPVKVTEEIVAKEKTSFAKIMLSMMLPLLLIIYATSTPIAAAVDLGAGEKERGTLEPLLTTQTSRMNLLFGKFFAITLMGIIGIVSSLAGLGVSMKLTPGLFGGEGGLTIKFGALLLIGLVTILLTMVFASLELAISIYARSFKEAQTYLSPLTIIGMAAAYGTYMLDVKNAGLMMFNIPIVNISLIIKELINGIQNPTHLGITFIWSIVYVALSIMFARYMFTREEVIFRT</sequence>
<evidence type="ECO:0000313" key="8">
    <source>
        <dbReference type="Proteomes" id="UP000019681"/>
    </source>
</evidence>
<evidence type="ECO:0000256" key="3">
    <source>
        <dbReference type="ARBA" id="ARBA00022989"/>
    </source>
</evidence>
<dbReference type="Gene3D" id="3.40.1710.10">
    <property type="entry name" value="abc type-2 transporter like domain"/>
    <property type="match status" value="1"/>
</dbReference>
<feature type="transmembrane region" description="Helical" evidence="5">
    <location>
        <begin position="235"/>
        <end position="255"/>
    </location>
</feature>
<evidence type="ECO:0000256" key="5">
    <source>
        <dbReference type="SAM" id="Phobius"/>
    </source>
</evidence>
<accession>A0A017RS76</accession>
<comment type="caution">
    <text evidence="7">The sequence shown here is derived from an EMBL/GenBank/DDBJ whole genome shotgun (WGS) entry which is preliminary data.</text>
</comment>
<feature type="transmembrane region" description="Helical" evidence="5">
    <location>
        <begin position="276"/>
        <end position="302"/>
    </location>
</feature>
<gene>
    <name evidence="7" type="ORF">Q428_12520</name>
</gene>
<evidence type="ECO:0000256" key="1">
    <source>
        <dbReference type="ARBA" id="ARBA00004141"/>
    </source>
</evidence>
<evidence type="ECO:0000259" key="6">
    <source>
        <dbReference type="Pfam" id="PF12698"/>
    </source>
</evidence>
<feature type="transmembrane region" description="Helical" evidence="5">
    <location>
        <begin position="308"/>
        <end position="327"/>
    </location>
</feature>
<dbReference type="STRING" id="1403537.Q428_12520"/>
<evidence type="ECO:0000256" key="4">
    <source>
        <dbReference type="ARBA" id="ARBA00023136"/>
    </source>
</evidence>
<feature type="transmembrane region" description="Helical" evidence="5">
    <location>
        <begin position="24"/>
        <end position="42"/>
    </location>
</feature>
<keyword evidence="8" id="KW-1185">Reference proteome</keyword>
<dbReference type="EMBL" id="AZQP01000047">
    <property type="protein sequence ID" value="EYE87588.1"/>
    <property type="molecule type" value="Genomic_DNA"/>
</dbReference>
<keyword evidence="4 5" id="KW-0472">Membrane</keyword>
<dbReference type="RefSeq" id="WP_242847837.1">
    <property type="nucleotide sequence ID" value="NZ_AZQP01000047.1"/>
</dbReference>
<dbReference type="PANTHER" id="PTHR43471">
    <property type="entry name" value="ABC TRANSPORTER PERMEASE"/>
    <property type="match status" value="1"/>
</dbReference>
<keyword evidence="2 5" id="KW-0812">Transmembrane</keyword>
<protein>
    <submittedName>
        <fullName evidence="7">Sodium ABC transporter</fullName>
    </submittedName>
</protein>
<keyword evidence="3 5" id="KW-1133">Transmembrane helix</keyword>
<reference evidence="7 8" key="1">
    <citation type="journal article" date="2014" name="Genome Announc.">
        <title>Draft Genome Sequence of Fervidicella metallireducens Strain AeBT, an Iron-Reducing Thermoanaerobe from the Great Artesian Basin.</title>
        <authorList>
            <person name="Patel B.K."/>
        </authorList>
    </citation>
    <scope>NUCLEOTIDE SEQUENCE [LARGE SCALE GENOMIC DNA]</scope>
    <source>
        <strain evidence="7 8">AeB</strain>
    </source>
</reference>